<organism evidence="1 2">
    <name type="scientific">Mycena metata</name>
    <dbReference type="NCBI Taxonomy" id="1033252"/>
    <lineage>
        <taxon>Eukaryota</taxon>
        <taxon>Fungi</taxon>
        <taxon>Dikarya</taxon>
        <taxon>Basidiomycota</taxon>
        <taxon>Agaricomycotina</taxon>
        <taxon>Agaricomycetes</taxon>
        <taxon>Agaricomycetidae</taxon>
        <taxon>Agaricales</taxon>
        <taxon>Marasmiineae</taxon>
        <taxon>Mycenaceae</taxon>
        <taxon>Mycena</taxon>
    </lineage>
</organism>
<protein>
    <submittedName>
        <fullName evidence="1">Uncharacterized protein</fullName>
    </submittedName>
</protein>
<evidence type="ECO:0000313" key="1">
    <source>
        <dbReference type="EMBL" id="KAJ7742217.1"/>
    </source>
</evidence>
<dbReference type="AlphaFoldDB" id="A0AAD7IHA1"/>
<comment type="caution">
    <text evidence="1">The sequence shown here is derived from an EMBL/GenBank/DDBJ whole genome shotgun (WGS) entry which is preliminary data.</text>
</comment>
<sequence length="345" mass="37898">MNNAPLPLSLPLPPPSIAIIPSQQPESVGELSDKLVFRDGKDLSSALSSAPESGKGGRVGGRKVRISKAAVENFVFLHTQRHWRDATPVTCWKKLGEGGASLPRQSSISHGDQNFFDLSSTINFSTGIAPPPNINGAIFRQTETAFKGSFTFQTPGCHINSSDRSGPSERFTSGLGENLNGENASKIVPVRWRWPVGCTVKDATVPFVLDPLIHLDCSKPGSTRWLEVKSVKSTSAGDGQSTALFSTVDFTPDAAVLHLLNFYFFRLLGFHPRPDTAERVVRSRLDLYLRKVAVNSEIDMPGSVQDTYSKHLEKYYLISRRIPHAVHVSIQFHLCAQEASWQFPS</sequence>
<evidence type="ECO:0000313" key="2">
    <source>
        <dbReference type="Proteomes" id="UP001215598"/>
    </source>
</evidence>
<accession>A0AAD7IHA1</accession>
<gene>
    <name evidence="1" type="ORF">B0H16DRAFT_1464090</name>
</gene>
<keyword evidence="2" id="KW-1185">Reference proteome</keyword>
<dbReference type="EMBL" id="JARKIB010000095">
    <property type="protein sequence ID" value="KAJ7742217.1"/>
    <property type="molecule type" value="Genomic_DNA"/>
</dbReference>
<reference evidence="1" key="1">
    <citation type="submission" date="2023-03" db="EMBL/GenBank/DDBJ databases">
        <title>Massive genome expansion in bonnet fungi (Mycena s.s.) driven by repeated elements and novel gene families across ecological guilds.</title>
        <authorList>
            <consortium name="Lawrence Berkeley National Laboratory"/>
            <person name="Harder C.B."/>
            <person name="Miyauchi S."/>
            <person name="Viragh M."/>
            <person name="Kuo A."/>
            <person name="Thoen E."/>
            <person name="Andreopoulos B."/>
            <person name="Lu D."/>
            <person name="Skrede I."/>
            <person name="Drula E."/>
            <person name="Henrissat B."/>
            <person name="Morin E."/>
            <person name="Kohler A."/>
            <person name="Barry K."/>
            <person name="LaButti K."/>
            <person name="Morin E."/>
            <person name="Salamov A."/>
            <person name="Lipzen A."/>
            <person name="Mereny Z."/>
            <person name="Hegedus B."/>
            <person name="Baldrian P."/>
            <person name="Stursova M."/>
            <person name="Weitz H."/>
            <person name="Taylor A."/>
            <person name="Grigoriev I.V."/>
            <person name="Nagy L.G."/>
            <person name="Martin F."/>
            <person name="Kauserud H."/>
        </authorList>
    </citation>
    <scope>NUCLEOTIDE SEQUENCE</scope>
    <source>
        <strain evidence="1">CBHHK182m</strain>
    </source>
</reference>
<name>A0AAD7IHA1_9AGAR</name>
<proteinExistence type="predicted"/>
<dbReference type="Proteomes" id="UP001215598">
    <property type="component" value="Unassembled WGS sequence"/>
</dbReference>